<dbReference type="InterPro" id="IPR002575">
    <property type="entry name" value="Aminoglycoside_PTrfase"/>
</dbReference>
<dbReference type="Pfam" id="PF01636">
    <property type="entry name" value="APH"/>
    <property type="match status" value="1"/>
</dbReference>
<dbReference type="GO" id="GO:0016740">
    <property type="term" value="F:transferase activity"/>
    <property type="evidence" value="ECO:0007669"/>
    <property type="project" value="UniProtKB-KW"/>
</dbReference>
<dbReference type="SUPFAM" id="SSF56112">
    <property type="entry name" value="Protein kinase-like (PK-like)"/>
    <property type="match status" value="1"/>
</dbReference>
<evidence type="ECO:0000313" key="3">
    <source>
        <dbReference type="Proteomes" id="UP000524246"/>
    </source>
</evidence>
<dbReference type="Gene3D" id="3.30.200.20">
    <property type="entry name" value="Phosphorylase Kinase, domain 1"/>
    <property type="match status" value="1"/>
</dbReference>
<dbReference type="Proteomes" id="UP000524246">
    <property type="component" value="Unassembled WGS sequence"/>
</dbReference>
<gene>
    <name evidence="2" type="ORF">GYA55_06260</name>
</gene>
<accession>A0A7X9IJ61</accession>
<protein>
    <submittedName>
        <fullName evidence="2">Phosphotransferase</fullName>
    </submittedName>
</protein>
<keyword evidence="2" id="KW-0808">Transferase</keyword>
<feature type="domain" description="Aminoglycoside phosphotransferase" evidence="1">
    <location>
        <begin position="20"/>
        <end position="258"/>
    </location>
</feature>
<reference evidence="2 3" key="1">
    <citation type="journal article" date="2020" name="Biotechnol. Biofuels">
        <title>New insights from the biogas microbiome by comprehensive genome-resolved metagenomics of nearly 1600 species originating from multiple anaerobic digesters.</title>
        <authorList>
            <person name="Campanaro S."/>
            <person name="Treu L."/>
            <person name="Rodriguez-R L.M."/>
            <person name="Kovalovszki A."/>
            <person name="Ziels R.M."/>
            <person name="Maus I."/>
            <person name="Zhu X."/>
            <person name="Kougias P.G."/>
            <person name="Basile A."/>
            <person name="Luo G."/>
            <person name="Schluter A."/>
            <person name="Konstantinidis K.T."/>
            <person name="Angelidaki I."/>
        </authorList>
    </citation>
    <scope>NUCLEOTIDE SEQUENCE [LARGE SCALE GENOMIC DNA]</scope>
    <source>
        <strain evidence="2">AS27yjCOA_65</strain>
    </source>
</reference>
<organism evidence="2 3">
    <name type="scientific">SAR324 cluster bacterium</name>
    <dbReference type="NCBI Taxonomy" id="2024889"/>
    <lineage>
        <taxon>Bacteria</taxon>
        <taxon>Deltaproteobacteria</taxon>
        <taxon>SAR324 cluster</taxon>
    </lineage>
</organism>
<evidence type="ECO:0000313" key="2">
    <source>
        <dbReference type="EMBL" id="NMC62758.1"/>
    </source>
</evidence>
<proteinExistence type="predicted"/>
<dbReference type="Gene3D" id="3.90.1200.10">
    <property type="match status" value="1"/>
</dbReference>
<dbReference type="EMBL" id="JAAZON010000270">
    <property type="protein sequence ID" value="NMC62758.1"/>
    <property type="molecule type" value="Genomic_DNA"/>
</dbReference>
<dbReference type="InterPro" id="IPR011009">
    <property type="entry name" value="Kinase-like_dom_sf"/>
</dbReference>
<evidence type="ECO:0000259" key="1">
    <source>
        <dbReference type="Pfam" id="PF01636"/>
    </source>
</evidence>
<name>A0A7X9IJ61_9DELT</name>
<dbReference type="AlphaFoldDB" id="A0A7X9IJ61"/>
<sequence length="341" mass="39618">MKESLASLFRKHFSESMVSISEIHAHASQRRIFRLRGKRNLAVGVSNSDIRENKAFIAFSEHFLSQGLPVPEIFAVNHKEGIYLIEDLGDTTFFDLLRSSKSDGSVLTTRIKNLLFQIMEMLPCFQVKGSKGRHLDYCYPAKTFDRASILRDMHYFEREYLGRLSLSYDAKNLHRDFQSLATFIQGAGTAYFMYRDFQSRNVMIYKDKAYFLDYQSGRLGPLQYDVVSFLYQSQADFPQSLRDEAIERYLTILGSMMPFSREEFFCYLDAFLLIRLMQVLGTYGAQGLGQGKKYFVESIPYALKNLKVKLPFLRIPLELRELRFVCETMLTQFEEGNLSKI</sequence>
<comment type="caution">
    <text evidence="2">The sequence shown here is derived from an EMBL/GenBank/DDBJ whole genome shotgun (WGS) entry which is preliminary data.</text>
</comment>